<keyword evidence="2" id="KW-1185">Reference proteome</keyword>
<comment type="caution">
    <text evidence="1">The sequence shown here is derived from an EMBL/GenBank/DDBJ whole genome shotgun (WGS) entry which is preliminary data.</text>
</comment>
<organism evidence="1 2">
    <name type="scientific">Phytophthora cactorum</name>
    <dbReference type="NCBI Taxonomy" id="29920"/>
    <lineage>
        <taxon>Eukaryota</taxon>
        <taxon>Sar</taxon>
        <taxon>Stramenopiles</taxon>
        <taxon>Oomycota</taxon>
        <taxon>Peronosporomycetes</taxon>
        <taxon>Peronosporales</taxon>
        <taxon>Peronosporaceae</taxon>
        <taxon>Phytophthora</taxon>
    </lineage>
</organism>
<protein>
    <submittedName>
        <fullName evidence="1">Uncharacterized protein</fullName>
    </submittedName>
</protein>
<dbReference type="GO" id="GO:0003676">
    <property type="term" value="F:nucleic acid binding"/>
    <property type="evidence" value="ECO:0007669"/>
    <property type="project" value="InterPro"/>
</dbReference>
<dbReference type="Proteomes" id="UP000251314">
    <property type="component" value="Unassembled WGS sequence"/>
</dbReference>
<dbReference type="OrthoDB" id="120609at2759"/>
<evidence type="ECO:0000313" key="1">
    <source>
        <dbReference type="EMBL" id="RAW31496.1"/>
    </source>
</evidence>
<dbReference type="AlphaFoldDB" id="A0A329S6F6"/>
<dbReference type="VEuPathDB" id="FungiDB:PC110_g12178"/>
<dbReference type="Gene3D" id="3.30.420.10">
    <property type="entry name" value="Ribonuclease H-like superfamily/Ribonuclease H"/>
    <property type="match status" value="1"/>
</dbReference>
<gene>
    <name evidence="1" type="ORF">PC110_g12178</name>
</gene>
<proteinExistence type="predicted"/>
<name>A0A329S6F6_9STRA</name>
<sequence length="211" mass="24082">MPTWLCDEVRGRIRGFSEGGFSNYCQAITGAVKRALAAPRRNRRQPGRKPIVSDRLARLLLRKASSGDYTAAQLKIECNYKCSARTIRRLLSGVDGLVYTKMENTLALAAVHMAHLLALAKRMVVMPQTDWEQIIFFDEKKINLDGPDGLQSYGHDVRRSPRTTVRRQNGSVMVWAPLALMESLGWRCWWDGRLWFSIFIPYRSFCCPTLT</sequence>
<evidence type="ECO:0000313" key="2">
    <source>
        <dbReference type="Proteomes" id="UP000251314"/>
    </source>
</evidence>
<dbReference type="EMBL" id="MJFZ01000320">
    <property type="protein sequence ID" value="RAW31496.1"/>
    <property type="molecule type" value="Genomic_DNA"/>
</dbReference>
<dbReference type="STRING" id="29920.A0A329S6F6"/>
<reference evidence="1 2" key="1">
    <citation type="submission" date="2018-01" db="EMBL/GenBank/DDBJ databases">
        <title>Draft genome of the strawberry crown rot pathogen Phytophthora cactorum.</title>
        <authorList>
            <person name="Armitage A.D."/>
            <person name="Lysoe E."/>
            <person name="Nellist C.F."/>
            <person name="Harrison R.J."/>
            <person name="Brurberg M.B."/>
        </authorList>
    </citation>
    <scope>NUCLEOTIDE SEQUENCE [LARGE SCALE GENOMIC DNA]</scope>
    <source>
        <strain evidence="1 2">10300</strain>
    </source>
</reference>
<accession>A0A329S6F6</accession>
<dbReference type="InterPro" id="IPR036397">
    <property type="entry name" value="RNaseH_sf"/>
</dbReference>